<evidence type="ECO:0000259" key="8">
    <source>
        <dbReference type="PROSITE" id="PS50110"/>
    </source>
</evidence>
<dbReference type="PANTHER" id="PTHR43065:SF42">
    <property type="entry name" value="TWO-COMPONENT SENSOR PPRA"/>
    <property type="match status" value="1"/>
</dbReference>
<evidence type="ECO:0000259" key="7">
    <source>
        <dbReference type="PROSITE" id="PS50109"/>
    </source>
</evidence>
<dbReference type="Proteomes" id="UP000660885">
    <property type="component" value="Unassembled WGS sequence"/>
</dbReference>
<feature type="transmembrane region" description="Helical" evidence="6">
    <location>
        <begin position="46"/>
        <end position="63"/>
    </location>
</feature>
<feature type="transmembrane region" description="Helical" evidence="6">
    <location>
        <begin position="83"/>
        <end position="106"/>
    </location>
</feature>
<protein>
    <recommendedName>
        <fullName evidence="2">histidine kinase</fullName>
        <ecNumber evidence="2">2.7.13.3</ecNumber>
    </recommendedName>
</protein>
<evidence type="ECO:0000256" key="3">
    <source>
        <dbReference type="ARBA" id="ARBA00022553"/>
    </source>
</evidence>
<dbReference type="SMART" id="SM00448">
    <property type="entry name" value="REC"/>
    <property type="match status" value="1"/>
</dbReference>
<dbReference type="PROSITE" id="PS50110">
    <property type="entry name" value="RESPONSE_REGULATORY"/>
    <property type="match status" value="1"/>
</dbReference>
<keyword evidence="6" id="KW-0812">Transmembrane</keyword>
<feature type="coiled-coil region" evidence="5">
    <location>
        <begin position="188"/>
        <end position="219"/>
    </location>
</feature>
<feature type="domain" description="Histidine kinase" evidence="7">
    <location>
        <begin position="238"/>
        <end position="460"/>
    </location>
</feature>
<evidence type="ECO:0000256" key="5">
    <source>
        <dbReference type="SAM" id="Coils"/>
    </source>
</evidence>
<dbReference type="InterPro" id="IPR005467">
    <property type="entry name" value="His_kinase_dom"/>
</dbReference>
<dbReference type="Gene3D" id="1.10.287.130">
    <property type="match status" value="1"/>
</dbReference>
<dbReference type="InterPro" id="IPR003661">
    <property type="entry name" value="HisK_dim/P_dom"/>
</dbReference>
<dbReference type="SMART" id="SM00387">
    <property type="entry name" value="HATPase_c"/>
    <property type="match status" value="1"/>
</dbReference>
<dbReference type="PANTHER" id="PTHR43065">
    <property type="entry name" value="SENSOR HISTIDINE KINASE"/>
    <property type="match status" value="1"/>
</dbReference>
<dbReference type="InterPro" id="IPR003594">
    <property type="entry name" value="HATPase_dom"/>
</dbReference>
<keyword evidence="6" id="KW-0472">Membrane</keyword>
<dbReference type="InterPro" id="IPR036097">
    <property type="entry name" value="HisK_dim/P_sf"/>
</dbReference>
<evidence type="ECO:0000313" key="10">
    <source>
        <dbReference type="Proteomes" id="UP000660885"/>
    </source>
</evidence>
<dbReference type="SUPFAM" id="SSF47384">
    <property type="entry name" value="Homodimeric domain of signal transducing histidine kinase"/>
    <property type="match status" value="1"/>
</dbReference>
<dbReference type="Gene3D" id="3.30.565.10">
    <property type="entry name" value="Histidine kinase-like ATPase, C-terminal domain"/>
    <property type="match status" value="1"/>
</dbReference>
<sequence>MAADADIQAERVTVMMRQTPLAAIVTAANASLMAAVLAASTNESQVLLWLGAAITVAVLRLALWNWHQKSVVSGGGARTRYWAALGTCGAAAAGAVWGGGAAWLWPQSESHQLLWVFLIGGMCTGAAAIHNTYLPSALAFILLAGSPVAARYASSASPSALAAAGMVLVYLGAMVVLSWRASNQFAENIRLRMNFERQAKQLDAANEQLRHEIAQHRATEAILRQAQRMEALGQLTGGIAHDFNNLLTIVLGNLALLRHEMPADARAAMRYANNALLGAQRGAALTQRLLTFGRGQTLRPEAIDLAALVSGMSALLHNAVGPGVEVVTRVPSYLPPVYVDANQLELALLNLAVNARDAMPSGGVITVTASEQTTDVASTDACVTSSKYVVLSVTDTGEGMDEATLAKATEPFFTTKEVGKGTGLGLSMAHGFAAQSGGKLILHSAKGAGTTVEFWLPRMAPQAGEATGKCSAPDGFLQGATVEQKPLTVLLVDDDDLVLSSTAAMLEHLGHGVIEAGSGDEALAAISGATAVDLVITDHGMPGMTGIQLAQAIHKMHPKMPVILYTGYHEDEAPVGVFLLPKPFGQQELVQAIELCMATKAAT</sequence>
<evidence type="ECO:0000313" key="9">
    <source>
        <dbReference type="EMBL" id="MBL6082692.1"/>
    </source>
</evidence>
<evidence type="ECO:0000256" key="4">
    <source>
        <dbReference type="PROSITE-ProRule" id="PRU00169"/>
    </source>
</evidence>
<evidence type="ECO:0000256" key="2">
    <source>
        <dbReference type="ARBA" id="ARBA00012438"/>
    </source>
</evidence>
<dbReference type="InterPro" id="IPR004358">
    <property type="entry name" value="Sig_transdc_His_kin-like_C"/>
</dbReference>
<keyword evidence="3 4" id="KW-0597">Phosphoprotein</keyword>
<keyword evidence="5" id="KW-0175">Coiled coil</keyword>
<dbReference type="EMBL" id="JAETWB010000101">
    <property type="protein sequence ID" value="MBL6082692.1"/>
    <property type="molecule type" value="Genomic_DNA"/>
</dbReference>
<reference evidence="9 10" key="1">
    <citation type="submission" date="2021-01" db="EMBL/GenBank/DDBJ databases">
        <title>Belnapia mucosa sp. nov. and Belnapia arida sp. nov., isolated from the Tabernas Desert (Almeria, Spain).</title>
        <authorList>
            <person name="Molina-Menor E."/>
            <person name="Vidal-Verdu A."/>
            <person name="Calonge A."/>
            <person name="Satari L."/>
            <person name="Pereto J."/>
            <person name="Porcar M."/>
        </authorList>
    </citation>
    <scope>NUCLEOTIDE SEQUENCE [LARGE SCALE GENOMIC DNA]</scope>
    <source>
        <strain evidence="9 10">T18</strain>
    </source>
</reference>
<proteinExistence type="predicted"/>
<dbReference type="Gene3D" id="3.40.50.2300">
    <property type="match status" value="1"/>
</dbReference>
<dbReference type="SMART" id="SM00388">
    <property type="entry name" value="HisKA"/>
    <property type="match status" value="1"/>
</dbReference>
<dbReference type="EC" id="2.7.13.3" evidence="2"/>
<comment type="catalytic activity">
    <reaction evidence="1">
        <text>ATP + protein L-histidine = ADP + protein N-phospho-L-histidine.</text>
        <dbReference type="EC" id="2.7.13.3"/>
    </reaction>
</comment>
<feature type="transmembrane region" description="Helical" evidence="6">
    <location>
        <begin position="160"/>
        <end position="182"/>
    </location>
</feature>
<comment type="caution">
    <text evidence="9">The sequence shown here is derived from an EMBL/GenBank/DDBJ whole genome shotgun (WGS) entry which is preliminary data.</text>
</comment>
<dbReference type="RefSeq" id="WP_202836024.1">
    <property type="nucleotide sequence ID" value="NZ_JAETWB010000101.1"/>
</dbReference>
<dbReference type="InterPro" id="IPR036890">
    <property type="entry name" value="HATPase_C_sf"/>
</dbReference>
<name>A0ABS1UDC6_9PROT</name>
<dbReference type="PROSITE" id="PS50109">
    <property type="entry name" value="HIS_KIN"/>
    <property type="match status" value="1"/>
</dbReference>
<feature type="modified residue" description="4-aspartylphosphate" evidence="4">
    <location>
        <position position="538"/>
    </location>
</feature>
<dbReference type="InterPro" id="IPR011006">
    <property type="entry name" value="CheY-like_superfamily"/>
</dbReference>
<dbReference type="InterPro" id="IPR001789">
    <property type="entry name" value="Sig_transdc_resp-reg_receiver"/>
</dbReference>
<organism evidence="9 10">
    <name type="scientific">Belnapia arida</name>
    <dbReference type="NCBI Taxonomy" id="2804533"/>
    <lineage>
        <taxon>Bacteria</taxon>
        <taxon>Pseudomonadati</taxon>
        <taxon>Pseudomonadota</taxon>
        <taxon>Alphaproteobacteria</taxon>
        <taxon>Acetobacterales</taxon>
        <taxon>Roseomonadaceae</taxon>
        <taxon>Belnapia</taxon>
    </lineage>
</organism>
<dbReference type="SUPFAM" id="SSF55874">
    <property type="entry name" value="ATPase domain of HSP90 chaperone/DNA topoisomerase II/histidine kinase"/>
    <property type="match status" value="1"/>
</dbReference>
<gene>
    <name evidence="9" type="ORF">JMJ56_32530</name>
</gene>
<dbReference type="Pfam" id="PF02518">
    <property type="entry name" value="HATPase_c"/>
    <property type="match status" value="1"/>
</dbReference>
<evidence type="ECO:0000256" key="6">
    <source>
        <dbReference type="SAM" id="Phobius"/>
    </source>
</evidence>
<dbReference type="Pfam" id="PF00072">
    <property type="entry name" value="Response_reg"/>
    <property type="match status" value="1"/>
</dbReference>
<accession>A0ABS1UDC6</accession>
<feature type="transmembrane region" description="Helical" evidence="6">
    <location>
        <begin position="21"/>
        <end position="40"/>
    </location>
</feature>
<keyword evidence="10" id="KW-1185">Reference proteome</keyword>
<feature type="transmembrane region" description="Helical" evidence="6">
    <location>
        <begin position="112"/>
        <end position="129"/>
    </location>
</feature>
<dbReference type="PRINTS" id="PR00344">
    <property type="entry name" value="BCTRLSENSOR"/>
</dbReference>
<feature type="domain" description="Response regulatory" evidence="8">
    <location>
        <begin position="488"/>
        <end position="597"/>
    </location>
</feature>
<evidence type="ECO:0000256" key="1">
    <source>
        <dbReference type="ARBA" id="ARBA00000085"/>
    </source>
</evidence>
<dbReference type="SUPFAM" id="SSF52172">
    <property type="entry name" value="CheY-like"/>
    <property type="match status" value="1"/>
</dbReference>
<keyword evidence="6" id="KW-1133">Transmembrane helix</keyword>